<dbReference type="PANTHER" id="PTHR33232">
    <property type="entry name" value="PROTEIN SIEVE ELEMENT OCCLUSION B-LIKE"/>
    <property type="match status" value="1"/>
</dbReference>
<evidence type="ECO:0000259" key="1">
    <source>
        <dbReference type="Pfam" id="PF14576"/>
    </source>
</evidence>
<evidence type="ECO:0000313" key="3">
    <source>
        <dbReference type="EMBL" id="KAI3905418.1"/>
    </source>
</evidence>
<protein>
    <recommendedName>
        <fullName evidence="5">Sieve element occlusion</fullName>
    </recommendedName>
</protein>
<dbReference type="PANTHER" id="PTHR33232:SF20">
    <property type="entry name" value="PROTEIN SIEVE ELEMENT OCCLUSION B-LIKE"/>
    <property type="match status" value="1"/>
</dbReference>
<comment type="caution">
    <text evidence="3">The sequence shown here is derived from an EMBL/GenBank/DDBJ whole genome shotgun (WGS) entry which is preliminary data.</text>
</comment>
<dbReference type="Pfam" id="PF14576">
    <property type="entry name" value="SEO_N"/>
    <property type="match status" value="1"/>
</dbReference>
<organism evidence="3 4">
    <name type="scientific">Papaver atlanticum</name>
    <dbReference type="NCBI Taxonomy" id="357466"/>
    <lineage>
        <taxon>Eukaryota</taxon>
        <taxon>Viridiplantae</taxon>
        <taxon>Streptophyta</taxon>
        <taxon>Embryophyta</taxon>
        <taxon>Tracheophyta</taxon>
        <taxon>Spermatophyta</taxon>
        <taxon>Magnoliopsida</taxon>
        <taxon>Ranunculales</taxon>
        <taxon>Papaveraceae</taxon>
        <taxon>Papaveroideae</taxon>
        <taxon>Papaver</taxon>
    </lineage>
</organism>
<feature type="domain" description="Sieve element occlusion C-terminal" evidence="2">
    <location>
        <begin position="488"/>
        <end position="718"/>
    </location>
</feature>
<dbReference type="Gene3D" id="3.40.30.10">
    <property type="entry name" value="Glutaredoxin"/>
    <property type="match status" value="1"/>
</dbReference>
<evidence type="ECO:0008006" key="5">
    <source>
        <dbReference type="Google" id="ProtNLM"/>
    </source>
</evidence>
<reference evidence="3" key="1">
    <citation type="submission" date="2022-04" db="EMBL/GenBank/DDBJ databases">
        <title>A functionally conserved STORR gene fusion in Papaver species that diverged 16.8 million years ago.</title>
        <authorList>
            <person name="Catania T."/>
        </authorList>
    </citation>
    <scope>NUCLEOTIDE SEQUENCE</scope>
    <source>
        <strain evidence="3">S-188037</strain>
    </source>
</reference>
<evidence type="ECO:0000313" key="4">
    <source>
        <dbReference type="Proteomes" id="UP001202328"/>
    </source>
</evidence>
<dbReference type="Proteomes" id="UP001202328">
    <property type="component" value="Unassembled WGS sequence"/>
</dbReference>
<keyword evidence="4" id="KW-1185">Reference proteome</keyword>
<name>A0AAD4SGU8_9MAGN</name>
<dbReference type="AlphaFoldDB" id="A0AAD4SGU8"/>
<dbReference type="InterPro" id="IPR027944">
    <property type="entry name" value="SEO_C"/>
</dbReference>
<accession>A0AAD4SGU8</accession>
<evidence type="ECO:0000259" key="2">
    <source>
        <dbReference type="Pfam" id="PF14577"/>
    </source>
</evidence>
<dbReference type="InterPro" id="IPR039299">
    <property type="entry name" value="SEOA"/>
</dbReference>
<dbReference type="InterPro" id="IPR027942">
    <property type="entry name" value="SEO_N"/>
</dbReference>
<proteinExistence type="predicted"/>
<feature type="domain" description="Sieve element occlusion N-terminal" evidence="1">
    <location>
        <begin position="38"/>
        <end position="323"/>
    </location>
</feature>
<dbReference type="EMBL" id="JAJJMB010010985">
    <property type="protein sequence ID" value="KAI3905418.1"/>
    <property type="molecule type" value="Genomic_DNA"/>
</dbReference>
<gene>
    <name evidence="3" type="ORF">MKW98_013216</name>
</gene>
<dbReference type="Pfam" id="PF14577">
    <property type="entry name" value="SEO_C"/>
    <property type="match status" value="1"/>
</dbReference>
<sequence>MASLSHPAYMQLSQQSVIVEPIHQQHIMRNDRHPFSTSDDNVITNQIQSTHAPDGREVDVTSILHLCEDIFESSTVGTILESNNQAHMDALEDKTNIVGFRNMLEALAYTINKISCEISCKCSGGGDAHAITLNLLNLLSSYSWDAKVVLTLASLAVNYGEFWLVAKIHQTNQLAKSIAILKHLPDILEHSDSLRPRFDALRNLIKSMMDVTRCVVQFKALPPQYITPDTSAMSIAIAHTPTAVYWTMRSVMACASQIVSLIGFGHEYLASTTEAWELSSLGHKLSNIHGHLMKQLSVCNQHIDNNRHAEVYQTLVRMFETSHIDNLKILKALIYPNDDIMPLYDGSNKKRVTLDVLRRKNVLLLISDHEMPHEELSILEQMYRESRHQPIRMEGQYEVVWIPIVDKLTPWTEAKEEEFEALRSLMPWFTVHHPSLIDQAVIKYIKEIWHFSKKPILVVLDPHGRVVCLNALHMMWIWGSLAFPFTSSREDALWKEETWRLELLIDGIDPTILNWIAEGRFICVYGGEDMEWIRKFTATARVVAQAARIPLELVYVGKSNPRERVRKNITTISLEKLSYCWQDLTSIWFFWVRLESMWYSKMQLGKTIENDPIMQEIMTMLSFDGSEQGWALFTRGTTQMAKGKGETILTSLTQFDSWKVDVEEKGFLHAMNDHLHTLHTPYHCNRIVLPGTSRIPEVVVCAECGQTMEKFIMYRCCTD</sequence>
<dbReference type="GO" id="GO:0010088">
    <property type="term" value="P:phloem development"/>
    <property type="evidence" value="ECO:0007669"/>
    <property type="project" value="InterPro"/>
</dbReference>